<name>A0ABT9VWX1_9BACI</name>
<feature type="domain" description="Rieske" evidence="7">
    <location>
        <begin position="90"/>
        <end position="160"/>
    </location>
</feature>
<dbReference type="InterPro" id="IPR017941">
    <property type="entry name" value="Rieske_2Fe-2S"/>
</dbReference>
<dbReference type="SUPFAM" id="SSF50022">
    <property type="entry name" value="ISP domain"/>
    <property type="match status" value="1"/>
</dbReference>
<dbReference type="InterPro" id="IPR014349">
    <property type="entry name" value="Rieske_Fe-S_prot"/>
</dbReference>
<evidence type="ECO:0000313" key="8">
    <source>
        <dbReference type="EMBL" id="MDQ0165490.1"/>
    </source>
</evidence>
<keyword evidence="3" id="KW-0408">Iron</keyword>
<evidence type="ECO:0000313" key="9">
    <source>
        <dbReference type="Proteomes" id="UP001235840"/>
    </source>
</evidence>
<evidence type="ECO:0000256" key="1">
    <source>
        <dbReference type="ARBA" id="ARBA00022714"/>
    </source>
</evidence>
<dbReference type="PROSITE" id="PS51318">
    <property type="entry name" value="TAT"/>
    <property type="match status" value="1"/>
</dbReference>
<comment type="caution">
    <text evidence="8">The sequence shown here is derived from an EMBL/GenBank/DDBJ whole genome shotgun (WGS) entry which is preliminary data.</text>
</comment>
<keyword evidence="2" id="KW-0479">Metal-binding</keyword>
<keyword evidence="6" id="KW-1133">Transmembrane helix</keyword>
<gene>
    <name evidence="8" type="ORF">J2S11_001391</name>
</gene>
<dbReference type="InterPro" id="IPR006311">
    <property type="entry name" value="TAT_signal"/>
</dbReference>
<protein>
    <submittedName>
        <fullName evidence="8">Menaquinol-cytochrome c reductase iron-sulfur subunit</fullName>
        <ecNumber evidence="8">1.10.2.-</ecNumber>
    </submittedName>
</protein>
<dbReference type="Proteomes" id="UP001235840">
    <property type="component" value="Unassembled WGS sequence"/>
</dbReference>
<evidence type="ECO:0000256" key="2">
    <source>
        <dbReference type="ARBA" id="ARBA00022723"/>
    </source>
</evidence>
<keyword evidence="9" id="KW-1185">Reference proteome</keyword>
<reference evidence="8 9" key="1">
    <citation type="submission" date="2023-07" db="EMBL/GenBank/DDBJ databases">
        <title>Genomic Encyclopedia of Type Strains, Phase IV (KMG-IV): sequencing the most valuable type-strain genomes for metagenomic binning, comparative biology and taxonomic classification.</title>
        <authorList>
            <person name="Goeker M."/>
        </authorList>
    </citation>
    <scope>NUCLEOTIDE SEQUENCE [LARGE SCALE GENOMIC DNA]</scope>
    <source>
        <strain evidence="8 9">DSM 12751</strain>
    </source>
</reference>
<feature type="transmembrane region" description="Helical" evidence="6">
    <location>
        <begin position="12"/>
        <end position="34"/>
    </location>
</feature>
<dbReference type="EMBL" id="JAUSTY010000005">
    <property type="protein sequence ID" value="MDQ0165490.1"/>
    <property type="molecule type" value="Genomic_DNA"/>
</dbReference>
<dbReference type="Pfam" id="PF00355">
    <property type="entry name" value="Rieske"/>
    <property type="match status" value="1"/>
</dbReference>
<dbReference type="CDD" id="cd03467">
    <property type="entry name" value="Rieske"/>
    <property type="match status" value="1"/>
</dbReference>
<dbReference type="PANTHER" id="PTHR10134">
    <property type="entry name" value="CYTOCHROME B-C1 COMPLEX SUBUNIT RIESKE, MITOCHONDRIAL"/>
    <property type="match status" value="1"/>
</dbReference>
<proteinExistence type="predicted"/>
<dbReference type="InterPro" id="IPR036922">
    <property type="entry name" value="Rieske_2Fe-2S_sf"/>
</dbReference>
<sequence>MSDKDQGVSRRQFLNYTIMGVGGFLVAGTITPMLRFAIDPVLKADAASDMVAVGDISEFSSEPQRKDFTLPVVDGWAEYDMGLSAWISIDEAGEVLALSPICTHLGCAVTWEGNESHPNEYYCPCHDGRYTSDGVNIPGTPPTRPLDTYEYEVRDGVLYLGQPVQR</sequence>
<evidence type="ECO:0000256" key="4">
    <source>
        <dbReference type="ARBA" id="ARBA00023014"/>
    </source>
</evidence>
<keyword evidence="6" id="KW-0472">Membrane</keyword>
<evidence type="ECO:0000259" key="7">
    <source>
        <dbReference type="PROSITE" id="PS51296"/>
    </source>
</evidence>
<keyword evidence="4" id="KW-0411">Iron-sulfur</keyword>
<keyword evidence="1" id="KW-0001">2Fe-2S</keyword>
<dbReference type="EC" id="1.10.2.-" evidence="8"/>
<keyword evidence="8" id="KW-0560">Oxidoreductase</keyword>
<keyword evidence="6" id="KW-0812">Transmembrane</keyword>
<accession>A0ABT9VWX1</accession>
<dbReference type="Gene3D" id="2.102.10.10">
    <property type="entry name" value="Rieske [2Fe-2S] iron-sulphur domain"/>
    <property type="match status" value="1"/>
</dbReference>
<evidence type="ECO:0000256" key="3">
    <source>
        <dbReference type="ARBA" id="ARBA00023004"/>
    </source>
</evidence>
<keyword evidence="5" id="KW-1015">Disulfide bond</keyword>
<dbReference type="GO" id="GO:0016491">
    <property type="term" value="F:oxidoreductase activity"/>
    <property type="evidence" value="ECO:0007669"/>
    <property type="project" value="UniProtKB-KW"/>
</dbReference>
<organism evidence="8 9">
    <name type="scientific">Caldalkalibacillus horti</name>
    <dbReference type="NCBI Taxonomy" id="77523"/>
    <lineage>
        <taxon>Bacteria</taxon>
        <taxon>Bacillati</taxon>
        <taxon>Bacillota</taxon>
        <taxon>Bacilli</taxon>
        <taxon>Bacillales</taxon>
        <taxon>Bacillaceae</taxon>
        <taxon>Caldalkalibacillus</taxon>
    </lineage>
</organism>
<evidence type="ECO:0000256" key="5">
    <source>
        <dbReference type="ARBA" id="ARBA00023157"/>
    </source>
</evidence>
<dbReference type="PROSITE" id="PS51296">
    <property type="entry name" value="RIESKE"/>
    <property type="match status" value="1"/>
</dbReference>
<dbReference type="RefSeq" id="WP_307392670.1">
    <property type="nucleotide sequence ID" value="NZ_BAAADK010000011.1"/>
</dbReference>
<evidence type="ECO:0000256" key="6">
    <source>
        <dbReference type="SAM" id="Phobius"/>
    </source>
</evidence>